<proteinExistence type="predicted"/>
<name>A0A1H9QM07_9MICO</name>
<feature type="domain" description="AMIN-like" evidence="1">
    <location>
        <begin position="13"/>
        <end position="127"/>
    </location>
</feature>
<protein>
    <recommendedName>
        <fullName evidence="1">AMIN-like domain-containing protein</fullName>
    </recommendedName>
</protein>
<evidence type="ECO:0000259" key="1">
    <source>
        <dbReference type="Pfam" id="PF24837"/>
    </source>
</evidence>
<dbReference type="OrthoDB" id="3393679at2"/>
<dbReference type="AlphaFoldDB" id="A0A1H9QM07"/>
<dbReference type="InterPro" id="IPR056303">
    <property type="entry name" value="AMIN-like"/>
</dbReference>
<organism evidence="2 3">
    <name type="scientific">Pedococcus cremeus</name>
    <dbReference type="NCBI Taxonomy" id="587636"/>
    <lineage>
        <taxon>Bacteria</taxon>
        <taxon>Bacillati</taxon>
        <taxon>Actinomycetota</taxon>
        <taxon>Actinomycetes</taxon>
        <taxon>Micrococcales</taxon>
        <taxon>Intrasporangiaceae</taxon>
        <taxon>Pedococcus</taxon>
    </lineage>
</organism>
<keyword evidence="3" id="KW-1185">Reference proteome</keyword>
<reference evidence="3" key="1">
    <citation type="submission" date="2016-10" db="EMBL/GenBank/DDBJ databases">
        <authorList>
            <person name="Varghese N."/>
            <person name="Submissions S."/>
        </authorList>
    </citation>
    <scope>NUCLEOTIDE SEQUENCE [LARGE SCALE GENOMIC DNA]</scope>
    <source>
        <strain evidence="3">CGMCC 1.6963</strain>
    </source>
</reference>
<dbReference type="Pfam" id="PF24837">
    <property type="entry name" value="AMIN-like"/>
    <property type="match status" value="1"/>
</dbReference>
<dbReference type="RefSeq" id="WP_091755342.1">
    <property type="nucleotide sequence ID" value="NZ_FOHB01000001.1"/>
</dbReference>
<dbReference type="Proteomes" id="UP000199019">
    <property type="component" value="Unassembled WGS sequence"/>
</dbReference>
<sequence length="173" mass="18315">MAIGGSVFGDDEHGMDQLWWDFTGGAPRCVAEYVTPPITDEQTGAVVEVAGSAFVRMRCSPVHALDLTKREQGAEASQRFDASGRYRLGGESHFSTARNIAEVVVTGWGAGVLTVTVGLRHRAPLGIAWAGVTARARPARAASRVPGWWSCSSPTPAIVRADGIVRTGGRAHC</sequence>
<evidence type="ECO:0000313" key="3">
    <source>
        <dbReference type="Proteomes" id="UP000199019"/>
    </source>
</evidence>
<accession>A0A1H9QM07</accession>
<dbReference type="EMBL" id="FOHB01000001">
    <property type="protein sequence ID" value="SER61447.1"/>
    <property type="molecule type" value="Genomic_DNA"/>
</dbReference>
<gene>
    <name evidence="2" type="ORF">SAMN05216199_0681</name>
</gene>
<evidence type="ECO:0000313" key="2">
    <source>
        <dbReference type="EMBL" id="SER61447.1"/>
    </source>
</evidence>